<evidence type="ECO:0000256" key="10">
    <source>
        <dbReference type="ARBA" id="ARBA00023054"/>
    </source>
</evidence>
<evidence type="ECO:0000313" key="17">
    <source>
        <dbReference type="EMBL" id="KAK9083950.1"/>
    </source>
</evidence>
<feature type="region of interest" description="Disordered" evidence="15">
    <location>
        <begin position="646"/>
        <end position="683"/>
    </location>
</feature>
<dbReference type="PANTHER" id="PTHR48016:SF56">
    <property type="entry name" value="MAPKK KINASE"/>
    <property type="match status" value="1"/>
</dbReference>
<feature type="compositionally biased region" description="Basic and acidic residues" evidence="15">
    <location>
        <begin position="663"/>
        <end position="676"/>
    </location>
</feature>
<evidence type="ECO:0000256" key="4">
    <source>
        <dbReference type="ARBA" id="ARBA00022527"/>
    </source>
</evidence>
<dbReference type="GO" id="GO:0005737">
    <property type="term" value="C:cytoplasm"/>
    <property type="evidence" value="ECO:0007669"/>
    <property type="project" value="TreeGrafter"/>
</dbReference>
<evidence type="ECO:0000256" key="15">
    <source>
        <dbReference type="SAM" id="MobiDB-lite"/>
    </source>
</evidence>
<keyword evidence="10 14" id="KW-0175">Coiled coil</keyword>
<evidence type="ECO:0000256" key="12">
    <source>
        <dbReference type="ARBA" id="ARBA00048329"/>
    </source>
</evidence>
<dbReference type="Gene3D" id="1.10.510.10">
    <property type="entry name" value="Transferase(Phosphotransferase) domain 1"/>
    <property type="match status" value="1"/>
</dbReference>
<dbReference type="CDD" id="cd06606">
    <property type="entry name" value="STKc_MAPKKK"/>
    <property type="match status" value="1"/>
</dbReference>
<dbReference type="SUPFAM" id="SSF56112">
    <property type="entry name" value="Protein kinase-like (PK-like)"/>
    <property type="match status" value="1"/>
</dbReference>
<feature type="coiled-coil region" evidence="14">
    <location>
        <begin position="102"/>
        <end position="129"/>
    </location>
</feature>
<comment type="catalytic activity">
    <reaction evidence="11">
        <text>L-threonyl-[protein] + ATP = O-phospho-L-threonyl-[protein] + ADP + H(+)</text>
        <dbReference type="Rhea" id="RHEA:46608"/>
        <dbReference type="Rhea" id="RHEA-COMP:11060"/>
        <dbReference type="Rhea" id="RHEA-COMP:11605"/>
        <dbReference type="ChEBI" id="CHEBI:15378"/>
        <dbReference type="ChEBI" id="CHEBI:30013"/>
        <dbReference type="ChEBI" id="CHEBI:30616"/>
        <dbReference type="ChEBI" id="CHEBI:61977"/>
        <dbReference type="ChEBI" id="CHEBI:456216"/>
        <dbReference type="EC" id="2.7.11.25"/>
    </reaction>
</comment>
<evidence type="ECO:0000256" key="14">
    <source>
        <dbReference type="SAM" id="Coils"/>
    </source>
</evidence>
<dbReference type="InterPro" id="IPR008271">
    <property type="entry name" value="Ser/Thr_kinase_AS"/>
</dbReference>
<dbReference type="AlphaFoldDB" id="A0AAP0DZJ5"/>
<keyword evidence="4" id="KW-0723">Serine/threonine-protein kinase</keyword>
<comment type="caution">
    <text evidence="17">The sequence shown here is derived from an EMBL/GenBank/DDBJ whole genome shotgun (WGS) entry which is preliminary data.</text>
</comment>
<keyword evidence="9" id="KW-0832">Ubl conjugation</keyword>
<feature type="region of interest" description="Disordered" evidence="15">
    <location>
        <begin position="561"/>
        <end position="630"/>
    </location>
</feature>
<evidence type="ECO:0000256" key="9">
    <source>
        <dbReference type="ARBA" id="ARBA00022843"/>
    </source>
</evidence>
<dbReference type="FunFam" id="3.30.200.20:FF:000387">
    <property type="entry name" value="Serine/threonine-protein kinase STE11"/>
    <property type="match status" value="1"/>
</dbReference>
<name>A0AAP0DZJ5_9MAGN</name>
<dbReference type="PANTHER" id="PTHR48016">
    <property type="entry name" value="MAP KINASE KINASE KINASE SSK2-RELATED-RELATED"/>
    <property type="match status" value="1"/>
</dbReference>
<dbReference type="FunFam" id="1.10.510.10:FF:000382">
    <property type="entry name" value="Mitogen-activated protein kinase kinase kinase 2"/>
    <property type="match status" value="1"/>
</dbReference>
<comment type="similarity">
    <text evidence="1">Belongs to the protein kinase superfamily. STE Ser/Thr protein kinase family. MAP kinase kinase kinase subfamily.</text>
</comment>
<accession>A0AAP0DZJ5</accession>
<dbReference type="InterPro" id="IPR000719">
    <property type="entry name" value="Prot_kinase_dom"/>
</dbReference>
<dbReference type="GO" id="GO:0004709">
    <property type="term" value="F:MAP kinase kinase kinase activity"/>
    <property type="evidence" value="ECO:0007669"/>
    <property type="project" value="UniProtKB-EC"/>
</dbReference>
<dbReference type="EMBL" id="JBBNAG010000013">
    <property type="protein sequence ID" value="KAK9083950.1"/>
    <property type="molecule type" value="Genomic_DNA"/>
</dbReference>
<evidence type="ECO:0000259" key="16">
    <source>
        <dbReference type="PROSITE" id="PS50011"/>
    </source>
</evidence>
<keyword evidence="8 13" id="KW-0067">ATP-binding</keyword>
<feature type="compositionally biased region" description="Polar residues" evidence="15">
    <location>
        <begin position="563"/>
        <end position="613"/>
    </location>
</feature>
<keyword evidence="3" id="KW-1017">Isopeptide bond</keyword>
<sequence>MIQDVFGSVRRSLVMRGGGGGGGEEDEGFVDKIGSYLRKSRAGIFGRASPPALPPLKSVAKENAPQIRWRKGELIGSGAFGSVYMGMNLDSGELLAVKQVLIATNNASKEKAQAHIRELEEEVKLLKNLSHPNIVRYLGTAREEGTLNIFLELVPGGSISSLLGKFGSFPEAVIRKYTKELLLGLEYLHKNGIMHRDIKGANILVDKEACKLADFGASKKVVELATISGAKSMKGTPYWMAPEVILQTGHSFSADIWSVGCTIIEMATGKPPWSQQYQAVAVLFHIGTTKSHPPIPEHLSMDAKDFLQKCLQKEPNLRPTASELLQHPFVTGERQEVHPMFSPSSMKNSANQLVTSGSNLKNVINPVGGPLACGFVKTAHDIGSIRCSTIYPEKFPDAPVWGASISDDDMCRIDDKDDILLAGSVKFDSGFASDDFNKSFNPMCEPSDDWPCKFDESPEPDQRGMKLDYCDVVLRASTDPELSVQDKKDFTFPCGQPVSEDDDEVTESKIRAFLDEKAFDLKKLQTPLYEEFYNTLNGSGPLCATNVPDENAINYLKLPPKSKSPSRVTRGTSFTALDSASTTSPGSCSRRTSNIGAVNDQSLQEIPLHQNNEWRGLHTPEKPTSPRAIKSEIQRKWKEELVQELESKRELMRRTGVGGKTSSPKDRASNRQRDRLPFASPGK</sequence>
<dbReference type="Proteomes" id="UP001419268">
    <property type="component" value="Unassembled WGS sequence"/>
</dbReference>
<dbReference type="InterPro" id="IPR017441">
    <property type="entry name" value="Protein_kinase_ATP_BS"/>
</dbReference>
<evidence type="ECO:0000256" key="11">
    <source>
        <dbReference type="ARBA" id="ARBA00047559"/>
    </source>
</evidence>
<dbReference type="PROSITE" id="PS00107">
    <property type="entry name" value="PROTEIN_KINASE_ATP"/>
    <property type="match status" value="1"/>
</dbReference>
<keyword evidence="18" id="KW-1185">Reference proteome</keyword>
<keyword evidence="5" id="KW-0808">Transferase</keyword>
<keyword evidence="7" id="KW-0418">Kinase</keyword>
<evidence type="ECO:0000256" key="2">
    <source>
        <dbReference type="ARBA" id="ARBA00012406"/>
    </source>
</evidence>
<evidence type="ECO:0000256" key="7">
    <source>
        <dbReference type="ARBA" id="ARBA00022777"/>
    </source>
</evidence>
<feature type="binding site" evidence="13">
    <location>
        <position position="98"/>
    </location>
    <ligand>
        <name>ATP</name>
        <dbReference type="ChEBI" id="CHEBI:30616"/>
    </ligand>
</feature>
<feature type="domain" description="Protein kinase" evidence="16">
    <location>
        <begin position="69"/>
        <end position="330"/>
    </location>
</feature>
<dbReference type="InterPro" id="IPR050538">
    <property type="entry name" value="MAP_kinase_kinase_kinase"/>
</dbReference>
<dbReference type="Pfam" id="PF00069">
    <property type="entry name" value="Pkinase"/>
    <property type="match status" value="1"/>
</dbReference>
<dbReference type="GO" id="GO:0005524">
    <property type="term" value="F:ATP binding"/>
    <property type="evidence" value="ECO:0007669"/>
    <property type="project" value="UniProtKB-UniRule"/>
</dbReference>
<evidence type="ECO:0000256" key="5">
    <source>
        <dbReference type="ARBA" id="ARBA00022679"/>
    </source>
</evidence>
<dbReference type="EC" id="2.7.11.25" evidence="2"/>
<dbReference type="PROSITE" id="PS00108">
    <property type="entry name" value="PROTEIN_KINASE_ST"/>
    <property type="match status" value="1"/>
</dbReference>
<dbReference type="InterPro" id="IPR011009">
    <property type="entry name" value="Kinase-like_dom_sf"/>
</dbReference>
<evidence type="ECO:0000256" key="13">
    <source>
        <dbReference type="PROSITE-ProRule" id="PRU10141"/>
    </source>
</evidence>
<evidence type="ECO:0000256" key="8">
    <source>
        <dbReference type="ARBA" id="ARBA00022840"/>
    </source>
</evidence>
<reference evidence="17 18" key="1">
    <citation type="submission" date="2024-01" db="EMBL/GenBank/DDBJ databases">
        <title>Genome assemblies of Stephania.</title>
        <authorList>
            <person name="Yang L."/>
        </authorList>
    </citation>
    <scope>NUCLEOTIDE SEQUENCE [LARGE SCALE GENOMIC DNA]</scope>
    <source>
        <strain evidence="17">JXDWG</strain>
        <tissue evidence="17">Leaf</tissue>
    </source>
</reference>
<dbReference type="PROSITE" id="PS50011">
    <property type="entry name" value="PROTEIN_KINASE_DOM"/>
    <property type="match status" value="1"/>
</dbReference>
<evidence type="ECO:0000256" key="1">
    <source>
        <dbReference type="ARBA" id="ARBA00006529"/>
    </source>
</evidence>
<keyword evidence="6 13" id="KW-0547">Nucleotide-binding</keyword>
<dbReference type="SMART" id="SM00220">
    <property type="entry name" value="S_TKc"/>
    <property type="match status" value="1"/>
</dbReference>
<comment type="catalytic activity">
    <reaction evidence="12">
        <text>L-seryl-[protein] + ATP = O-phospho-L-seryl-[protein] + ADP + H(+)</text>
        <dbReference type="Rhea" id="RHEA:17989"/>
        <dbReference type="Rhea" id="RHEA-COMP:9863"/>
        <dbReference type="Rhea" id="RHEA-COMP:11604"/>
        <dbReference type="ChEBI" id="CHEBI:15378"/>
        <dbReference type="ChEBI" id="CHEBI:29999"/>
        <dbReference type="ChEBI" id="CHEBI:30616"/>
        <dbReference type="ChEBI" id="CHEBI:83421"/>
        <dbReference type="ChEBI" id="CHEBI:456216"/>
        <dbReference type="EC" id="2.7.11.25"/>
    </reaction>
</comment>
<proteinExistence type="inferred from homology"/>
<organism evidence="17 18">
    <name type="scientific">Stephania cephalantha</name>
    <dbReference type="NCBI Taxonomy" id="152367"/>
    <lineage>
        <taxon>Eukaryota</taxon>
        <taxon>Viridiplantae</taxon>
        <taxon>Streptophyta</taxon>
        <taxon>Embryophyta</taxon>
        <taxon>Tracheophyta</taxon>
        <taxon>Spermatophyta</taxon>
        <taxon>Magnoliopsida</taxon>
        <taxon>Ranunculales</taxon>
        <taxon>Menispermaceae</taxon>
        <taxon>Menispermoideae</taxon>
        <taxon>Cissampelideae</taxon>
        <taxon>Stephania</taxon>
    </lineage>
</organism>
<gene>
    <name evidence="17" type="ORF">Scep_030421</name>
</gene>
<protein>
    <recommendedName>
        <fullName evidence="2">mitogen-activated protein kinase kinase kinase</fullName>
        <ecNumber evidence="2">2.7.11.25</ecNumber>
    </recommendedName>
</protein>
<evidence type="ECO:0000256" key="3">
    <source>
        <dbReference type="ARBA" id="ARBA00022499"/>
    </source>
</evidence>
<evidence type="ECO:0000256" key="6">
    <source>
        <dbReference type="ARBA" id="ARBA00022741"/>
    </source>
</evidence>
<evidence type="ECO:0000313" key="18">
    <source>
        <dbReference type="Proteomes" id="UP001419268"/>
    </source>
</evidence>